<comment type="caution">
    <text evidence="1">The sequence shown here is derived from an EMBL/GenBank/DDBJ whole genome shotgun (WGS) entry which is preliminary data.</text>
</comment>
<dbReference type="EMBL" id="CAJNXB010000913">
    <property type="protein sequence ID" value="CAF3114590.1"/>
    <property type="molecule type" value="Genomic_DNA"/>
</dbReference>
<accession>A0A817NMB3</accession>
<protein>
    <recommendedName>
        <fullName evidence="4">F-box domain-containing protein</fullName>
    </recommendedName>
</protein>
<organism evidence="1 3">
    <name type="scientific">Rotaria socialis</name>
    <dbReference type="NCBI Taxonomy" id="392032"/>
    <lineage>
        <taxon>Eukaryota</taxon>
        <taxon>Metazoa</taxon>
        <taxon>Spiralia</taxon>
        <taxon>Gnathifera</taxon>
        <taxon>Rotifera</taxon>
        <taxon>Eurotatoria</taxon>
        <taxon>Bdelloidea</taxon>
        <taxon>Philodinida</taxon>
        <taxon>Philodinidae</taxon>
        <taxon>Rotaria</taxon>
    </lineage>
</organism>
<dbReference type="OrthoDB" id="9995847at2759"/>
<dbReference type="Proteomes" id="UP000663833">
    <property type="component" value="Unassembled WGS sequence"/>
</dbReference>
<dbReference type="EMBL" id="CAJNYD010000781">
    <property type="protein sequence ID" value="CAF3296636.1"/>
    <property type="molecule type" value="Genomic_DNA"/>
</dbReference>
<reference evidence="1" key="1">
    <citation type="submission" date="2021-02" db="EMBL/GenBank/DDBJ databases">
        <authorList>
            <person name="Nowell W R."/>
        </authorList>
    </citation>
    <scope>NUCLEOTIDE SEQUENCE</scope>
</reference>
<name>A0A817NMB3_9BILA</name>
<gene>
    <name evidence="2" type="ORF">LUA448_LOCUS7686</name>
    <name evidence="1" type="ORF">TIS948_LOCUS7657</name>
</gene>
<evidence type="ECO:0000313" key="3">
    <source>
        <dbReference type="Proteomes" id="UP000663825"/>
    </source>
</evidence>
<dbReference type="Proteomes" id="UP000663825">
    <property type="component" value="Unassembled WGS sequence"/>
</dbReference>
<evidence type="ECO:0000313" key="1">
    <source>
        <dbReference type="EMBL" id="CAF3114590.1"/>
    </source>
</evidence>
<evidence type="ECO:0000313" key="2">
    <source>
        <dbReference type="EMBL" id="CAF3296636.1"/>
    </source>
</evidence>
<sequence length="86" mass="10002">MKDIIQLIDLPDELLLAIMKKVNPQVLLLCLCSMIDIGNCRLEQLAFDKCHSTDLTLNYFRAPHKLRMKRFYSNVMPSIIHDIKSL</sequence>
<evidence type="ECO:0008006" key="4">
    <source>
        <dbReference type="Google" id="ProtNLM"/>
    </source>
</evidence>
<dbReference type="AlphaFoldDB" id="A0A817NMB3"/>
<proteinExistence type="predicted"/>